<accession>A0ABY1BQH4</accession>
<dbReference type="RefSeq" id="WP_069521427.1">
    <property type="nucleotide sequence ID" value="NZ_FOFP01000026.1"/>
</dbReference>
<name>A0ABY1BQH4_9PSED</name>
<dbReference type="PROSITE" id="PS50110">
    <property type="entry name" value="RESPONSE_REGULATORY"/>
    <property type="match status" value="1"/>
</dbReference>
<feature type="domain" description="Response regulatory" evidence="3">
    <location>
        <begin position="20"/>
        <end position="134"/>
    </location>
</feature>
<dbReference type="Pfam" id="PF00072">
    <property type="entry name" value="Response_reg"/>
    <property type="match status" value="1"/>
</dbReference>
<evidence type="ECO:0000256" key="2">
    <source>
        <dbReference type="PROSITE-ProRule" id="PRU00169"/>
    </source>
</evidence>
<evidence type="ECO:0000259" key="3">
    <source>
        <dbReference type="PROSITE" id="PS50110"/>
    </source>
</evidence>
<dbReference type="EMBL" id="FOFP01000026">
    <property type="protein sequence ID" value="SER37986.1"/>
    <property type="molecule type" value="Genomic_DNA"/>
</dbReference>
<dbReference type="PANTHER" id="PTHR44591">
    <property type="entry name" value="STRESS RESPONSE REGULATOR PROTEIN 1"/>
    <property type="match status" value="1"/>
</dbReference>
<comment type="caution">
    <text evidence="4">The sequence shown here is derived from an EMBL/GenBank/DDBJ whole genome shotgun (WGS) entry which is preliminary data.</text>
</comment>
<sequence>MQDRTHGTDDDALRSAGDCTILLVEDDDIVRMLTLEVLMELEYQVLEAADAQQALVVLESDQPLDLLMTDIGLPGMDGHQLMIRARSLRPQLPVLFASGYGEGVPSQTGEGAATATITKPYSLDLLRSTVQNLLG</sequence>
<keyword evidence="1 2" id="KW-0597">Phosphoprotein</keyword>
<feature type="modified residue" description="4-aspartylphosphate" evidence="2">
    <location>
        <position position="70"/>
    </location>
</feature>
<dbReference type="Proteomes" id="UP000198512">
    <property type="component" value="Unassembled WGS sequence"/>
</dbReference>
<dbReference type="SMART" id="SM00448">
    <property type="entry name" value="REC"/>
    <property type="match status" value="1"/>
</dbReference>
<dbReference type="SUPFAM" id="SSF52172">
    <property type="entry name" value="CheY-like"/>
    <property type="match status" value="1"/>
</dbReference>
<evidence type="ECO:0000313" key="4">
    <source>
        <dbReference type="EMBL" id="SER37986.1"/>
    </source>
</evidence>
<evidence type="ECO:0000256" key="1">
    <source>
        <dbReference type="ARBA" id="ARBA00022553"/>
    </source>
</evidence>
<gene>
    <name evidence="4" type="ORF">SAMN05216600_1261</name>
</gene>
<dbReference type="InterPro" id="IPR050595">
    <property type="entry name" value="Bact_response_regulator"/>
</dbReference>
<dbReference type="InterPro" id="IPR011006">
    <property type="entry name" value="CheY-like_superfamily"/>
</dbReference>
<reference evidence="4 5" key="1">
    <citation type="submission" date="2016-10" db="EMBL/GenBank/DDBJ databases">
        <authorList>
            <person name="Varghese N."/>
            <person name="Submissions S."/>
        </authorList>
    </citation>
    <scope>NUCLEOTIDE SEQUENCE [LARGE SCALE GENOMIC DNA]</scope>
    <source>
        <strain evidence="4 5">CIP 109853</strain>
    </source>
</reference>
<organism evidence="4 5">
    <name type="scientific">Pseudomonas cuatrocienegasensis</name>
    <dbReference type="NCBI Taxonomy" id="543360"/>
    <lineage>
        <taxon>Bacteria</taxon>
        <taxon>Pseudomonadati</taxon>
        <taxon>Pseudomonadota</taxon>
        <taxon>Gammaproteobacteria</taxon>
        <taxon>Pseudomonadales</taxon>
        <taxon>Pseudomonadaceae</taxon>
        <taxon>Pseudomonas</taxon>
    </lineage>
</organism>
<evidence type="ECO:0000313" key="5">
    <source>
        <dbReference type="Proteomes" id="UP000198512"/>
    </source>
</evidence>
<protein>
    <submittedName>
        <fullName evidence="4">Response regulator receiver domain-containing protein</fullName>
    </submittedName>
</protein>
<proteinExistence type="predicted"/>
<keyword evidence="5" id="KW-1185">Reference proteome</keyword>
<dbReference type="InterPro" id="IPR001789">
    <property type="entry name" value="Sig_transdc_resp-reg_receiver"/>
</dbReference>
<dbReference type="Gene3D" id="3.40.50.2300">
    <property type="match status" value="1"/>
</dbReference>
<dbReference type="PANTHER" id="PTHR44591:SF21">
    <property type="entry name" value="TWO-COMPONENT RESPONSE REGULATOR"/>
    <property type="match status" value="1"/>
</dbReference>